<feature type="transmembrane region" description="Helical" evidence="2">
    <location>
        <begin position="153"/>
        <end position="178"/>
    </location>
</feature>
<organism evidence="4 5">
    <name type="scientific">Luteimonas vadosa</name>
    <dbReference type="NCBI Taxonomy" id="1165507"/>
    <lineage>
        <taxon>Bacteria</taxon>
        <taxon>Pseudomonadati</taxon>
        <taxon>Pseudomonadota</taxon>
        <taxon>Gammaproteobacteria</taxon>
        <taxon>Lysobacterales</taxon>
        <taxon>Lysobacteraceae</taxon>
        <taxon>Luteimonas</taxon>
    </lineage>
</organism>
<proteinExistence type="predicted"/>
<dbReference type="EMBL" id="BAABJY010000002">
    <property type="protein sequence ID" value="GAA4867555.1"/>
    <property type="molecule type" value="Genomic_DNA"/>
</dbReference>
<reference evidence="5" key="1">
    <citation type="journal article" date="2019" name="Int. J. Syst. Evol. Microbiol.">
        <title>The Global Catalogue of Microorganisms (GCM) 10K type strain sequencing project: providing services to taxonomists for standard genome sequencing and annotation.</title>
        <authorList>
            <consortium name="The Broad Institute Genomics Platform"/>
            <consortium name="The Broad Institute Genome Sequencing Center for Infectious Disease"/>
            <person name="Wu L."/>
            <person name="Ma J."/>
        </authorList>
    </citation>
    <scope>NUCLEOTIDE SEQUENCE [LARGE SCALE GENOMIC DNA]</scope>
    <source>
        <strain evidence="5">JCM 18392</strain>
    </source>
</reference>
<dbReference type="InterPro" id="IPR043128">
    <property type="entry name" value="Rev_trsase/Diguanyl_cyclase"/>
</dbReference>
<dbReference type="RefSeq" id="WP_345295328.1">
    <property type="nucleotide sequence ID" value="NZ_BAABJY010000002.1"/>
</dbReference>
<dbReference type="SMART" id="SM00267">
    <property type="entry name" value="GGDEF"/>
    <property type="match status" value="1"/>
</dbReference>
<dbReference type="EC" id="2.7.7.65" evidence="1"/>
<feature type="transmembrane region" description="Helical" evidence="2">
    <location>
        <begin position="90"/>
        <end position="112"/>
    </location>
</feature>
<dbReference type="Gene3D" id="3.30.70.270">
    <property type="match status" value="1"/>
</dbReference>
<evidence type="ECO:0000256" key="1">
    <source>
        <dbReference type="ARBA" id="ARBA00012528"/>
    </source>
</evidence>
<feature type="transmembrane region" description="Helical" evidence="2">
    <location>
        <begin position="124"/>
        <end position="147"/>
    </location>
</feature>
<dbReference type="InterPro" id="IPR050469">
    <property type="entry name" value="Diguanylate_Cyclase"/>
</dbReference>
<evidence type="ECO:0000259" key="3">
    <source>
        <dbReference type="PROSITE" id="PS50887"/>
    </source>
</evidence>
<evidence type="ECO:0000313" key="4">
    <source>
        <dbReference type="EMBL" id="GAA4867555.1"/>
    </source>
</evidence>
<keyword evidence="2" id="KW-0812">Transmembrane</keyword>
<dbReference type="Proteomes" id="UP001501323">
    <property type="component" value="Unassembled WGS sequence"/>
</dbReference>
<accession>A0ABP9E3K7</accession>
<protein>
    <recommendedName>
        <fullName evidence="1">diguanylate cyclase</fullName>
        <ecNumber evidence="1">2.7.7.65</ecNumber>
    </recommendedName>
</protein>
<keyword evidence="2" id="KW-1133">Transmembrane helix</keyword>
<feature type="transmembrane region" description="Helical" evidence="2">
    <location>
        <begin position="50"/>
        <end position="70"/>
    </location>
</feature>
<evidence type="ECO:0000256" key="2">
    <source>
        <dbReference type="SAM" id="Phobius"/>
    </source>
</evidence>
<dbReference type="Pfam" id="PF00990">
    <property type="entry name" value="GGDEF"/>
    <property type="match status" value="1"/>
</dbReference>
<dbReference type="PANTHER" id="PTHR45138">
    <property type="entry name" value="REGULATORY COMPONENTS OF SENSORY TRANSDUCTION SYSTEM"/>
    <property type="match status" value="1"/>
</dbReference>
<dbReference type="PROSITE" id="PS50887">
    <property type="entry name" value="GGDEF"/>
    <property type="match status" value="1"/>
</dbReference>
<keyword evidence="2" id="KW-0472">Membrane</keyword>
<dbReference type="InterPro" id="IPR000160">
    <property type="entry name" value="GGDEF_dom"/>
</dbReference>
<evidence type="ECO:0000313" key="5">
    <source>
        <dbReference type="Proteomes" id="UP001501323"/>
    </source>
</evidence>
<dbReference type="Pfam" id="PF05230">
    <property type="entry name" value="MASE2"/>
    <property type="match status" value="1"/>
</dbReference>
<sequence>MKYIGPGISREAPPEERELLERVLWIRVLGCALGVLPVAMVLYERAAGPMFWIITLLIGFGWPHVASWNVRHSLDVLDTEMRNKVFDSVLGGVCIAIMEFNVLPSVVVVTMLSIDKVGMAGWQFMGRTLLLLLVVSLVTAASLGLGIRPQSSMPVVLATLPLLFAYPVAISTVLYLLARKVVSQNQDLDRLNRTDVLTSLPNRRHWEEQIAKELARHQRTERPAVLMVVDVDNFKNVNDRHGHAVGDQVLRQVAAGLVRSIRPFDMAARIGGDEFAVFVTEADIKDAREVAERIRTHFLELRGSEAASEDCTLSIGLAEIDETFATSEDWMKHADAAMYRAKAAGGNRTGIDFPIYTSSSRRRPVERAC</sequence>
<dbReference type="NCBIfam" id="TIGR00254">
    <property type="entry name" value="GGDEF"/>
    <property type="match status" value="1"/>
</dbReference>
<dbReference type="PANTHER" id="PTHR45138:SF24">
    <property type="entry name" value="DIGUANYLATE CYCLASE DGCC-RELATED"/>
    <property type="match status" value="1"/>
</dbReference>
<name>A0ABP9E3K7_9GAMM</name>
<keyword evidence="5" id="KW-1185">Reference proteome</keyword>
<feature type="domain" description="GGDEF" evidence="3">
    <location>
        <begin position="222"/>
        <end position="354"/>
    </location>
</feature>
<gene>
    <name evidence="4" type="ORF">GCM10023332_19900</name>
</gene>
<dbReference type="InterPro" id="IPR029787">
    <property type="entry name" value="Nucleotide_cyclase"/>
</dbReference>
<dbReference type="InterPro" id="IPR007894">
    <property type="entry name" value="MASE2"/>
</dbReference>
<comment type="caution">
    <text evidence="4">The sequence shown here is derived from an EMBL/GenBank/DDBJ whole genome shotgun (WGS) entry which is preliminary data.</text>
</comment>
<feature type="transmembrane region" description="Helical" evidence="2">
    <location>
        <begin position="24"/>
        <end position="43"/>
    </location>
</feature>
<dbReference type="CDD" id="cd01949">
    <property type="entry name" value="GGDEF"/>
    <property type="match status" value="1"/>
</dbReference>
<dbReference type="SUPFAM" id="SSF55073">
    <property type="entry name" value="Nucleotide cyclase"/>
    <property type="match status" value="1"/>
</dbReference>